<sequence length="225" mass="23812">MSAPLLVLRCSVTSWKIVLGRCCWRQRVGLVVLGVLLPCALSCQQGLGMSQELCKQHLGAARSARASGCLVSCVSAQGTSEVSAMHLGCLPRDCLHVYLPASVSCFVLCLLTQSLVTVAGLCTSIVLPSVRHSPCCIQNPQLQSQQQVAPWVETDACVLGALPTPLPCAGWDAMLGAHTPWCMGTPRRCCGCLWGRAIAWAGTQPLSLLSLCHPVPGGADVEKQH</sequence>
<keyword evidence="2" id="KW-1185">Reference proteome</keyword>
<accession>A0A2P4SU95</accession>
<gene>
    <name evidence="1" type="ORF">CIB84_008572</name>
</gene>
<dbReference type="AlphaFoldDB" id="A0A2P4SU95"/>
<dbReference type="Proteomes" id="UP000237246">
    <property type="component" value="Unassembled WGS sequence"/>
</dbReference>
<evidence type="ECO:0000313" key="1">
    <source>
        <dbReference type="EMBL" id="POI27678.1"/>
    </source>
</evidence>
<proteinExistence type="predicted"/>
<protein>
    <submittedName>
        <fullName evidence="1">Uncharacterized protein</fullName>
    </submittedName>
</protein>
<dbReference type="EMBL" id="PPHD01022719">
    <property type="protein sequence ID" value="POI27678.1"/>
    <property type="molecule type" value="Genomic_DNA"/>
</dbReference>
<reference evidence="1 2" key="1">
    <citation type="submission" date="2018-01" db="EMBL/GenBank/DDBJ databases">
        <title>Comparison of the Chinese Bamboo Partridge and Red Junglefowl genome sequences highlights the importance of demography in genome evolution.</title>
        <authorList>
            <person name="Tiley G.P."/>
            <person name="Kimball R.T."/>
            <person name="Braun E.L."/>
            <person name="Burleigh J.G."/>
        </authorList>
    </citation>
    <scope>NUCLEOTIDE SEQUENCE [LARGE SCALE GENOMIC DNA]</scope>
    <source>
        <strain evidence="1">RTK389</strain>
        <tissue evidence="1">Blood</tissue>
    </source>
</reference>
<organism evidence="1 2">
    <name type="scientific">Bambusicola thoracicus</name>
    <name type="common">Chinese bamboo-partridge</name>
    <name type="synonym">Perdix thoracica</name>
    <dbReference type="NCBI Taxonomy" id="9083"/>
    <lineage>
        <taxon>Eukaryota</taxon>
        <taxon>Metazoa</taxon>
        <taxon>Chordata</taxon>
        <taxon>Craniata</taxon>
        <taxon>Vertebrata</taxon>
        <taxon>Euteleostomi</taxon>
        <taxon>Archelosauria</taxon>
        <taxon>Archosauria</taxon>
        <taxon>Dinosauria</taxon>
        <taxon>Saurischia</taxon>
        <taxon>Theropoda</taxon>
        <taxon>Coelurosauria</taxon>
        <taxon>Aves</taxon>
        <taxon>Neognathae</taxon>
        <taxon>Galloanserae</taxon>
        <taxon>Galliformes</taxon>
        <taxon>Phasianidae</taxon>
        <taxon>Perdicinae</taxon>
        <taxon>Bambusicola</taxon>
    </lineage>
</organism>
<comment type="caution">
    <text evidence="1">The sequence shown here is derived from an EMBL/GenBank/DDBJ whole genome shotgun (WGS) entry which is preliminary data.</text>
</comment>
<evidence type="ECO:0000313" key="2">
    <source>
        <dbReference type="Proteomes" id="UP000237246"/>
    </source>
</evidence>
<name>A0A2P4SU95_BAMTH</name>